<organism evidence="2 3">
    <name type="scientific">Dendrobium chrysotoxum</name>
    <name type="common">Orchid</name>
    <dbReference type="NCBI Taxonomy" id="161865"/>
    <lineage>
        <taxon>Eukaryota</taxon>
        <taxon>Viridiplantae</taxon>
        <taxon>Streptophyta</taxon>
        <taxon>Embryophyta</taxon>
        <taxon>Tracheophyta</taxon>
        <taxon>Spermatophyta</taxon>
        <taxon>Magnoliopsida</taxon>
        <taxon>Liliopsida</taxon>
        <taxon>Asparagales</taxon>
        <taxon>Orchidaceae</taxon>
        <taxon>Epidendroideae</taxon>
        <taxon>Malaxideae</taxon>
        <taxon>Dendrobiinae</taxon>
        <taxon>Dendrobium</taxon>
    </lineage>
</organism>
<dbReference type="EMBL" id="JAGFBR010000015">
    <property type="protein sequence ID" value="KAH0454157.1"/>
    <property type="molecule type" value="Genomic_DNA"/>
</dbReference>
<dbReference type="Proteomes" id="UP000775213">
    <property type="component" value="Unassembled WGS sequence"/>
</dbReference>
<protein>
    <submittedName>
        <fullName evidence="2">Uncharacterized protein</fullName>
    </submittedName>
</protein>
<reference evidence="2 3" key="1">
    <citation type="journal article" date="2021" name="Hortic Res">
        <title>Chromosome-scale assembly of the Dendrobium chrysotoxum genome enhances the understanding of orchid evolution.</title>
        <authorList>
            <person name="Zhang Y."/>
            <person name="Zhang G.Q."/>
            <person name="Zhang D."/>
            <person name="Liu X.D."/>
            <person name="Xu X.Y."/>
            <person name="Sun W.H."/>
            <person name="Yu X."/>
            <person name="Zhu X."/>
            <person name="Wang Z.W."/>
            <person name="Zhao X."/>
            <person name="Zhong W.Y."/>
            <person name="Chen H."/>
            <person name="Yin W.L."/>
            <person name="Huang T."/>
            <person name="Niu S.C."/>
            <person name="Liu Z.J."/>
        </authorList>
    </citation>
    <scope>NUCLEOTIDE SEQUENCE [LARGE SCALE GENOMIC DNA]</scope>
    <source>
        <strain evidence="2">Lindl</strain>
    </source>
</reference>
<evidence type="ECO:0000313" key="3">
    <source>
        <dbReference type="Proteomes" id="UP000775213"/>
    </source>
</evidence>
<comment type="caution">
    <text evidence="2">The sequence shown here is derived from an EMBL/GenBank/DDBJ whole genome shotgun (WGS) entry which is preliminary data.</text>
</comment>
<accession>A0AAV7GF30</accession>
<sequence>MESGMAAPCRHRTARESPQLATTMCSGPTTATTAVDPTCSHLGVCSSHRQVVFRRSPAAPPQITTSASIREKLRSITPFHSIGDGGRPDSS</sequence>
<name>A0AAV7GF30_DENCH</name>
<keyword evidence="3" id="KW-1185">Reference proteome</keyword>
<evidence type="ECO:0000313" key="2">
    <source>
        <dbReference type="EMBL" id="KAH0454157.1"/>
    </source>
</evidence>
<proteinExistence type="predicted"/>
<dbReference type="AlphaFoldDB" id="A0AAV7GF30"/>
<feature type="region of interest" description="Disordered" evidence="1">
    <location>
        <begin position="1"/>
        <end position="27"/>
    </location>
</feature>
<gene>
    <name evidence="2" type="ORF">IEQ34_016081</name>
</gene>
<evidence type="ECO:0000256" key="1">
    <source>
        <dbReference type="SAM" id="MobiDB-lite"/>
    </source>
</evidence>